<dbReference type="AlphaFoldDB" id="A0A9D0ZT68"/>
<comment type="caution">
    <text evidence="1">The sequence shown here is derived from an EMBL/GenBank/DDBJ whole genome shotgun (WGS) entry which is preliminary data.</text>
</comment>
<evidence type="ECO:0000313" key="1">
    <source>
        <dbReference type="EMBL" id="HIQ95396.1"/>
    </source>
</evidence>
<dbReference type="EMBL" id="DVFT01000031">
    <property type="protein sequence ID" value="HIQ95396.1"/>
    <property type="molecule type" value="Genomic_DNA"/>
</dbReference>
<accession>A0A9D0ZT68</accession>
<reference evidence="1" key="2">
    <citation type="journal article" date="2021" name="PeerJ">
        <title>Extensive microbial diversity within the chicken gut microbiome revealed by metagenomics and culture.</title>
        <authorList>
            <person name="Gilroy R."/>
            <person name="Ravi A."/>
            <person name="Getino M."/>
            <person name="Pursley I."/>
            <person name="Horton D.L."/>
            <person name="Alikhan N.F."/>
            <person name="Baker D."/>
            <person name="Gharbi K."/>
            <person name="Hall N."/>
            <person name="Watson M."/>
            <person name="Adriaenssens E.M."/>
            <person name="Foster-Nyarko E."/>
            <person name="Jarju S."/>
            <person name="Secka A."/>
            <person name="Antonio M."/>
            <person name="Oren A."/>
            <person name="Chaudhuri R.R."/>
            <person name="La Ragione R."/>
            <person name="Hildebrand F."/>
            <person name="Pallen M.J."/>
        </authorList>
    </citation>
    <scope>NUCLEOTIDE SEQUENCE</scope>
    <source>
        <strain evidence="1">ChiSjej3B21-11622</strain>
    </source>
</reference>
<sequence length="278" mass="31286">MLIKATLSNTRHPEYGEVTIPLPIKTSEYDRTMEMLANLEIGDVMGRDCKIMELSSPYSILQKLEGSEVNIDELDYLAKRLESFEADQDLQFQAAAFARGVASIEDFINLTFCSDQATVIYDFTKLEEAGRQHFMNLHGGCASTEELENLDGYETALLLIDGGGAEITPYGVLYDNGMQMEQLYKGGPFPPYLYDAYELVLPVSPTQSPQNKTYLYLPSSNLQLERTLLRGGIMEREGWFHKLEPIQLSSVITAKLDTRRDSIFSPPTTLSEDIYCLT</sequence>
<proteinExistence type="predicted"/>
<name>A0A9D0ZT68_9FIRM</name>
<dbReference type="Proteomes" id="UP000886886">
    <property type="component" value="Unassembled WGS sequence"/>
</dbReference>
<gene>
    <name evidence="1" type="ORF">IAB26_02440</name>
</gene>
<reference evidence="1" key="1">
    <citation type="submission" date="2020-10" db="EMBL/GenBank/DDBJ databases">
        <authorList>
            <person name="Gilroy R."/>
        </authorList>
    </citation>
    <scope>NUCLEOTIDE SEQUENCE</scope>
    <source>
        <strain evidence="1">ChiSjej3B21-11622</strain>
    </source>
</reference>
<organism evidence="1 2">
    <name type="scientific">Candidatus Limivivens merdigallinarum</name>
    <dbReference type="NCBI Taxonomy" id="2840859"/>
    <lineage>
        <taxon>Bacteria</taxon>
        <taxon>Bacillati</taxon>
        <taxon>Bacillota</taxon>
        <taxon>Clostridia</taxon>
        <taxon>Lachnospirales</taxon>
        <taxon>Lachnospiraceae</taxon>
        <taxon>Lachnospiraceae incertae sedis</taxon>
        <taxon>Candidatus Limivivens</taxon>
    </lineage>
</organism>
<evidence type="ECO:0000313" key="2">
    <source>
        <dbReference type="Proteomes" id="UP000886886"/>
    </source>
</evidence>
<protein>
    <submittedName>
        <fullName evidence="1">Uncharacterized protein</fullName>
    </submittedName>
</protein>